<evidence type="ECO:0000259" key="1">
    <source>
        <dbReference type="Pfam" id="PF14690"/>
    </source>
</evidence>
<dbReference type="InParanoid" id="A0A397RTS7"/>
<dbReference type="Pfam" id="PF14690">
    <property type="entry name" value="Zn_ribbon_ISL3"/>
    <property type="match status" value="1"/>
</dbReference>
<keyword evidence="3" id="KW-1185">Reference proteome</keyword>
<evidence type="ECO:0000313" key="2">
    <source>
        <dbReference type="EMBL" id="RIA77730.1"/>
    </source>
</evidence>
<dbReference type="RefSeq" id="WP_162849764.1">
    <property type="nucleotide sequence ID" value="NZ_QXEV01000007.1"/>
</dbReference>
<evidence type="ECO:0000313" key="3">
    <source>
        <dbReference type="Proteomes" id="UP000266506"/>
    </source>
</evidence>
<organism evidence="2 3">
    <name type="scientific">Anaeroplasma bactoclasticum</name>
    <dbReference type="NCBI Taxonomy" id="2088"/>
    <lineage>
        <taxon>Bacteria</taxon>
        <taxon>Bacillati</taxon>
        <taxon>Mycoplasmatota</taxon>
        <taxon>Mollicutes</taxon>
        <taxon>Anaeroplasmatales</taxon>
        <taxon>Anaeroplasmataceae</taxon>
        <taxon>Anaeroplasma</taxon>
    </lineage>
</organism>
<proteinExistence type="predicted"/>
<reference evidence="2 3" key="1">
    <citation type="submission" date="2018-08" db="EMBL/GenBank/DDBJ databases">
        <title>Genomic Encyclopedia of Archaeal and Bacterial Type Strains, Phase II (KMG-II): from individual species to whole genera.</title>
        <authorList>
            <person name="Goeker M."/>
        </authorList>
    </citation>
    <scope>NUCLEOTIDE SEQUENCE [LARGE SCALE GENOMIC DNA]</scope>
    <source>
        <strain evidence="2 3">ATCC 27112</strain>
    </source>
</reference>
<comment type="caution">
    <text evidence="2">The sequence shown here is derived from an EMBL/GenBank/DDBJ whole genome shotgun (WGS) entry which is preliminary data.</text>
</comment>
<accession>A0A397RTS7</accession>
<feature type="domain" description="Transposase IS204/IS1001/IS1096/IS1165 zinc-finger" evidence="1">
    <location>
        <begin position="43"/>
        <end position="86"/>
    </location>
</feature>
<sequence length="95" mass="11266">MYYKSLLETLKDEGDNRIRVEDEFSSNDEYRVEITLIPKDINICPSCNSTNVIKFGKKDRTIKDDFISNRPTFITLFYNRLKCNNCHKMFNDTLN</sequence>
<dbReference type="EMBL" id="QXEV01000007">
    <property type="protein sequence ID" value="RIA77730.1"/>
    <property type="molecule type" value="Genomic_DNA"/>
</dbReference>
<dbReference type="Proteomes" id="UP000266506">
    <property type="component" value="Unassembled WGS sequence"/>
</dbReference>
<gene>
    <name evidence="2" type="ORF">EI71_00883</name>
</gene>
<protein>
    <submittedName>
        <fullName evidence="2">Transposase IS204/IS1001/IS1096/IS1165 family protein</fullName>
    </submittedName>
</protein>
<dbReference type="AlphaFoldDB" id="A0A397RTS7"/>
<dbReference type="InterPro" id="IPR029261">
    <property type="entry name" value="Transposase_Znf"/>
</dbReference>
<name>A0A397RTS7_9MOLU</name>